<evidence type="ECO:0000256" key="2">
    <source>
        <dbReference type="ARBA" id="ARBA00022490"/>
    </source>
</evidence>
<evidence type="ECO:0000259" key="11">
    <source>
        <dbReference type="PROSITE" id="PS50033"/>
    </source>
</evidence>
<evidence type="ECO:0000256" key="9">
    <source>
        <dbReference type="ARBA" id="ARBA00081109"/>
    </source>
</evidence>
<dbReference type="Gene3D" id="3.30.420.210">
    <property type="entry name" value="SEP domain"/>
    <property type="match status" value="1"/>
</dbReference>
<evidence type="ECO:0000256" key="10">
    <source>
        <dbReference type="SAM" id="MobiDB-lite"/>
    </source>
</evidence>
<evidence type="ECO:0000313" key="15">
    <source>
        <dbReference type="Proteomes" id="UP000264840"/>
    </source>
</evidence>
<dbReference type="GeneID" id="102298084"/>
<dbReference type="RefSeq" id="XP_005945269.1">
    <property type="nucleotide sequence ID" value="XM_005945207.3"/>
</dbReference>
<evidence type="ECO:0000313" key="14">
    <source>
        <dbReference type="Ensembl" id="ENSHBUP00000033429.1"/>
    </source>
</evidence>
<dbReference type="Pfam" id="PF00789">
    <property type="entry name" value="UBX"/>
    <property type="match status" value="1"/>
</dbReference>
<feature type="region of interest" description="Disordered" evidence="10">
    <location>
        <begin position="1"/>
        <end position="32"/>
    </location>
</feature>
<evidence type="ECO:0000256" key="5">
    <source>
        <dbReference type="ARBA" id="ARBA00059434"/>
    </source>
</evidence>
<protein>
    <recommendedName>
        <fullName evidence="7">UBX domain-containing protein 11</fullName>
    </recommendedName>
    <alternativeName>
        <fullName evidence="9">Socius</fullName>
    </alternativeName>
    <alternativeName>
        <fullName evidence="8">UBX domain-containing protein 5</fullName>
    </alternativeName>
</protein>
<dbReference type="GO" id="GO:0043161">
    <property type="term" value="P:proteasome-mediated ubiquitin-dependent protein catabolic process"/>
    <property type="evidence" value="ECO:0007669"/>
    <property type="project" value="TreeGrafter"/>
</dbReference>
<dbReference type="PANTHER" id="PTHR23333">
    <property type="entry name" value="UBX DOMAIN CONTAINING PROTEIN"/>
    <property type="match status" value="1"/>
</dbReference>
<accession>A0A3Q2X1Q3</accession>
<feature type="domain" description="UBX" evidence="11">
    <location>
        <begin position="378"/>
        <end position="455"/>
    </location>
</feature>
<evidence type="ECO:0000256" key="7">
    <source>
        <dbReference type="ARBA" id="ARBA00073759"/>
    </source>
</evidence>
<evidence type="ECO:0000256" key="6">
    <source>
        <dbReference type="ARBA" id="ARBA00062345"/>
    </source>
</evidence>
<proteinExistence type="predicted"/>
<evidence type="ECO:0000259" key="12">
    <source>
        <dbReference type="PROSITE" id="PS50053"/>
    </source>
</evidence>
<sequence length="473" mass="53265">MSSPLSMLKKTKRTPLQGAHKEQGSKSKVPFRRNLLKEFEAELADESSDYAHTTTNEASTSNTGAPLKKGCPPTNFDLMSAMMQRVTLLEKTVRSQAKEIERKDKQISDLEEKLRVQEKSGSMHDPRSRDDLESRCQQLQNQVHEMEDFLNDYGLIWVGDTDSGDPAERETSGGRGFHINFDLVLQRIRELNVFLGEGESFVQMTATGAQLAKKDPIPLRLYRNGIVMFDGPFRSYQEHSTQQCMQDLMDGYFPSELQERFPDGVPFELHDRRYEEFNSRLPWETFPGEGQAVCGDKDESASSLSSHFPGKKLTTDQFLNKLPKLVVKAGRVIDIRNSLRAKLQGTSDVDSSSSVILIDTPSLQASTERLQAFSAYQPACNVITLKVKSEDGSHTYIVKMSPSETVGDLRRYLDKHRRGGVPSYDIISAYPQRNYDDDGQTLQSRGIVTNATLLLRQRKPDPSLADVNKAVKD</sequence>
<evidence type="ECO:0000256" key="8">
    <source>
        <dbReference type="ARBA" id="ARBA00075811"/>
    </source>
</evidence>
<dbReference type="InterPro" id="IPR000626">
    <property type="entry name" value="Ubiquitin-like_dom"/>
</dbReference>
<dbReference type="CDD" id="cd17077">
    <property type="entry name" value="UBX_UBXN11"/>
    <property type="match status" value="1"/>
</dbReference>
<evidence type="ECO:0000256" key="3">
    <source>
        <dbReference type="ARBA" id="ARBA00023054"/>
    </source>
</evidence>
<dbReference type="STRING" id="8153.ENSHBUP00000033429"/>
<feature type="domain" description="SEP" evidence="13">
    <location>
        <begin position="214"/>
        <end position="278"/>
    </location>
</feature>
<feature type="region of interest" description="Disordered" evidence="10">
    <location>
        <begin position="112"/>
        <end position="131"/>
    </location>
</feature>
<dbReference type="InterPro" id="IPR001012">
    <property type="entry name" value="UBX_dom"/>
</dbReference>
<dbReference type="AlphaFoldDB" id="A0A3Q2X1Q3"/>
<dbReference type="Pfam" id="PF08059">
    <property type="entry name" value="SEP"/>
    <property type="match status" value="1"/>
</dbReference>
<evidence type="ECO:0000259" key="13">
    <source>
        <dbReference type="PROSITE" id="PS51399"/>
    </source>
</evidence>
<feature type="compositionally biased region" description="Polar residues" evidence="10">
    <location>
        <begin position="50"/>
        <end position="64"/>
    </location>
</feature>
<dbReference type="Gene3D" id="3.10.20.90">
    <property type="entry name" value="Phosphatidylinositol 3-kinase Catalytic Subunit, Chain A, domain 1"/>
    <property type="match status" value="1"/>
</dbReference>
<dbReference type="Ensembl" id="ENSHBUT00000027253.1">
    <property type="protein sequence ID" value="ENSHBUP00000033429.1"/>
    <property type="gene ID" value="ENSHBUG00000020387.1"/>
</dbReference>
<dbReference type="GO" id="GO:0005856">
    <property type="term" value="C:cytoskeleton"/>
    <property type="evidence" value="ECO:0007669"/>
    <property type="project" value="UniProtKB-SubCell"/>
</dbReference>
<dbReference type="SUPFAM" id="SSF102848">
    <property type="entry name" value="NSFL1 (p97 ATPase) cofactor p47, SEP domain"/>
    <property type="match status" value="1"/>
</dbReference>
<evidence type="ECO:0000256" key="1">
    <source>
        <dbReference type="ARBA" id="ARBA00004245"/>
    </source>
</evidence>
<keyword evidence="4" id="KW-0206">Cytoskeleton</keyword>
<dbReference type="OMA" id="DFELMSA"/>
<reference evidence="14" key="2">
    <citation type="submission" date="2025-09" db="UniProtKB">
        <authorList>
            <consortium name="Ensembl"/>
        </authorList>
    </citation>
    <scope>IDENTIFICATION</scope>
</reference>
<dbReference type="GO" id="GO:0043130">
    <property type="term" value="F:ubiquitin binding"/>
    <property type="evidence" value="ECO:0007669"/>
    <property type="project" value="TreeGrafter"/>
</dbReference>
<dbReference type="PROSITE" id="PS50033">
    <property type="entry name" value="UBX"/>
    <property type="match status" value="1"/>
</dbReference>
<organism evidence="14 15">
    <name type="scientific">Haplochromis burtoni</name>
    <name type="common">Burton's mouthbrooder</name>
    <name type="synonym">Chromis burtoni</name>
    <dbReference type="NCBI Taxonomy" id="8153"/>
    <lineage>
        <taxon>Eukaryota</taxon>
        <taxon>Metazoa</taxon>
        <taxon>Chordata</taxon>
        <taxon>Craniata</taxon>
        <taxon>Vertebrata</taxon>
        <taxon>Euteleostomi</taxon>
        <taxon>Actinopterygii</taxon>
        <taxon>Neopterygii</taxon>
        <taxon>Teleostei</taxon>
        <taxon>Neoteleostei</taxon>
        <taxon>Acanthomorphata</taxon>
        <taxon>Ovalentaria</taxon>
        <taxon>Cichlomorphae</taxon>
        <taxon>Cichliformes</taxon>
        <taxon>Cichlidae</taxon>
        <taxon>African cichlids</taxon>
        <taxon>Pseudocrenilabrinae</taxon>
        <taxon>Haplochromini</taxon>
        <taxon>Haplochromis</taxon>
    </lineage>
</organism>
<dbReference type="CTD" id="91544"/>
<evidence type="ECO:0000256" key="4">
    <source>
        <dbReference type="ARBA" id="ARBA00023212"/>
    </source>
</evidence>
<dbReference type="PROSITE" id="PS51399">
    <property type="entry name" value="SEP"/>
    <property type="match status" value="1"/>
</dbReference>
<dbReference type="FunFam" id="3.30.420.210:FF:000003">
    <property type="entry name" value="UBX domain protein 11"/>
    <property type="match status" value="1"/>
</dbReference>
<feature type="region of interest" description="Disordered" evidence="10">
    <location>
        <begin position="44"/>
        <end position="70"/>
    </location>
</feature>
<dbReference type="InterPro" id="IPR029071">
    <property type="entry name" value="Ubiquitin-like_domsf"/>
</dbReference>
<dbReference type="InterPro" id="IPR012989">
    <property type="entry name" value="SEP_domain"/>
</dbReference>
<comment type="function">
    <text evidence="5">May be involved in the reorganization of actin cytoskeleton mediated by RND1, RND2 and RND3. Promotes RHOA activation mediated by GNA12 and GNA13.</text>
</comment>
<dbReference type="PROSITE" id="PS50053">
    <property type="entry name" value="UBIQUITIN_2"/>
    <property type="match status" value="1"/>
</dbReference>
<dbReference type="SUPFAM" id="SSF54236">
    <property type="entry name" value="Ubiquitin-like"/>
    <property type="match status" value="1"/>
</dbReference>
<dbReference type="GeneTree" id="ENSGT00520000055567"/>
<dbReference type="Proteomes" id="UP000264840">
    <property type="component" value="Unplaced"/>
</dbReference>
<reference evidence="14" key="1">
    <citation type="submission" date="2025-08" db="UniProtKB">
        <authorList>
            <consortium name="Ensembl"/>
        </authorList>
    </citation>
    <scope>IDENTIFICATION</scope>
</reference>
<comment type="subcellular location">
    <subcellularLocation>
        <location evidence="1">Cytoplasm</location>
        <location evidence="1">Cytoskeleton</location>
    </subcellularLocation>
</comment>
<keyword evidence="15" id="KW-1185">Reference proteome</keyword>
<feature type="domain" description="Ubiquitin-like" evidence="12">
    <location>
        <begin position="383"/>
        <end position="462"/>
    </location>
</feature>
<dbReference type="PANTHER" id="PTHR23333:SF4">
    <property type="entry name" value="UBX DOMAIN-CONTAINING PROTEIN 11"/>
    <property type="match status" value="1"/>
</dbReference>
<keyword evidence="2" id="KW-0963">Cytoplasm</keyword>
<comment type="subunit">
    <text evidence="6">Interacts with GNA12, GNA13, RND1, RND2 and RND3.</text>
</comment>
<keyword evidence="3" id="KW-0175">Coiled coil</keyword>
<dbReference type="InterPro" id="IPR036241">
    <property type="entry name" value="NSFL1C_SEP_dom_sf"/>
</dbReference>
<name>A0A3Q2X1Q3_HAPBU</name>